<evidence type="ECO:0000313" key="3">
    <source>
        <dbReference type="EMBL" id="GLR62741.1"/>
    </source>
</evidence>
<dbReference type="Gene3D" id="3.30.428.10">
    <property type="entry name" value="HIT-like"/>
    <property type="match status" value="1"/>
</dbReference>
<dbReference type="InterPro" id="IPR019808">
    <property type="entry name" value="Histidine_triad_CS"/>
</dbReference>
<dbReference type="InterPro" id="IPR036265">
    <property type="entry name" value="HIT-like_sf"/>
</dbReference>
<dbReference type="PRINTS" id="PR00332">
    <property type="entry name" value="HISTRIAD"/>
</dbReference>
<comment type="caution">
    <text evidence="3">The sequence shown here is derived from an EMBL/GenBank/DDBJ whole genome shotgun (WGS) entry which is preliminary data.</text>
</comment>
<dbReference type="InterPro" id="IPR001310">
    <property type="entry name" value="Histidine_triad_HIT"/>
</dbReference>
<feature type="short sequence motif" description="Histidine triad motif" evidence="1">
    <location>
        <begin position="98"/>
        <end position="102"/>
    </location>
</feature>
<dbReference type="PROSITE" id="PS51084">
    <property type="entry name" value="HIT_2"/>
    <property type="match status" value="1"/>
</dbReference>
<protein>
    <submittedName>
        <fullName evidence="3">Histidine triad nucleotide-binding protein</fullName>
    </submittedName>
</protein>
<dbReference type="CDD" id="cd01276">
    <property type="entry name" value="PKCI_related"/>
    <property type="match status" value="1"/>
</dbReference>
<dbReference type="Proteomes" id="UP001156682">
    <property type="component" value="Unassembled WGS sequence"/>
</dbReference>
<sequence length="114" mass="12608">MQDCIFCKIAKHELPATVVFEDDQVIAFNDIDPKAPHHLLVIPKRHITTLNDLKDGDEALAGRLQVVAAKLAKELGFAEAGYRTVMNCNEDGGQTVWHIHMHVLAGRSLSWPPG</sequence>
<name>A0ABQ5ZTH8_9GAMM</name>
<dbReference type="PANTHER" id="PTHR23089">
    <property type="entry name" value="HISTIDINE TRIAD HIT PROTEIN"/>
    <property type="match status" value="1"/>
</dbReference>
<gene>
    <name evidence="3" type="ORF">GCM10007878_01760</name>
</gene>
<dbReference type="RefSeq" id="WP_027850166.1">
    <property type="nucleotide sequence ID" value="NZ_BSOR01000001.1"/>
</dbReference>
<proteinExistence type="predicted"/>
<feature type="domain" description="HIT" evidence="2">
    <location>
        <begin position="5"/>
        <end position="114"/>
    </location>
</feature>
<evidence type="ECO:0000313" key="4">
    <source>
        <dbReference type="Proteomes" id="UP001156682"/>
    </source>
</evidence>
<evidence type="ECO:0000259" key="2">
    <source>
        <dbReference type="PROSITE" id="PS51084"/>
    </source>
</evidence>
<reference evidence="4" key="1">
    <citation type="journal article" date="2019" name="Int. J. Syst. Evol. Microbiol.">
        <title>The Global Catalogue of Microorganisms (GCM) 10K type strain sequencing project: providing services to taxonomists for standard genome sequencing and annotation.</title>
        <authorList>
            <consortium name="The Broad Institute Genomics Platform"/>
            <consortium name="The Broad Institute Genome Sequencing Center for Infectious Disease"/>
            <person name="Wu L."/>
            <person name="Ma J."/>
        </authorList>
    </citation>
    <scope>NUCLEOTIDE SEQUENCE [LARGE SCALE GENOMIC DNA]</scope>
    <source>
        <strain evidence="4">NBRC 100033</strain>
    </source>
</reference>
<organism evidence="3 4">
    <name type="scientific">Marinospirillum insulare</name>
    <dbReference type="NCBI Taxonomy" id="217169"/>
    <lineage>
        <taxon>Bacteria</taxon>
        <taxon>Pseudomonadati</taxon>
        <taxon>Pseudomonadota</taxon>
        <taxon>Gammaproteobacteria</taxon>
        <taxon>Oceanospirillales</taxon>
        <taxon>Oceanospirillaceae</taxon>
        <taxon>Marinospirillum</taxon>
    </lineage>
</organism>
<dbReference type="PROSITE" id="PS00892">
    <property type="entry name" value="HIT_1"/>
    <property type="match status" value="1"/>
</dbReference>
<dbReference type="InterPro" id="IPR011146">
    <property type="entry name" value="HIT-like"/>
</dbReference>
<accession>A0ABQ5ZTH8</accession>
<dbReference type="SUPFAM" id="SSF54197">
    <property type="entry name" value="HIT-like"/>
    <property type="match status" value="1"/>
</dbReference>
<dbReference type="Pfam" id="PF01230">
    <property type="entry name" value="HIT"/>
    <property type="match status" value="1"/>
</dbReference>
<evidence type="ECO:0000256" key="1">
    <source>
        <dbReference type="PROSITE-ProRule" id="PRU00464"/>
    </source>
</evidence>
<dbReference type="EMBL" id="BSOR01000001">
    <property type="protein sequence ID" value="GLR62741.1"/>
    <property type="molecule type" value="Genomic_DNA"/>
</dbReference>
<keyword evidence="4" id="KW-1185">Reference proteome</keyword>